<name>M7NSI6_9BACT</name>
<feature type="transmembrane region" description="Helical" evidence="1">
    <location>
        <begin position="412"/>
        <end position="434"/>
    </location>
</feature>
<keyword evidence="1" id="KW-0812">Transmembrane</keyword>
<feature type="transmembrane region" description="Helical" evidence="1">
    <location>
        <begin position="163"/>
        <end position="178"/>
    </location>
</feature>
<comment type="caution">
    <text evidence="2">The sequence shown here is derived from an EMBL/GenBank/DDBJ whole genome shotgun (WGS) entry which is preliminary data.</text>
</comment>
<evidence type="ECO:0000313" key="2">
    <source>
        <dbReference type="EMBL" id="EMR04655.1"/>
    </source>
</evidence>
<keyword evidence="3" id="KW-1185">Reference proteome</keyword>
<feature type="transmembrane region" description="Helical" evidence="1">
    <location>
        <begin position="80"/>
        <end position="99"/>
    </location>
</feature>
<dbReference type="EMBL" id="AODQ01000003">
    <property type="protein sequence ID" value="EMR04655.1"/>
    <property type="molecule type" value="Genomic_DNA"/>
</dbReference>
<dbReference type="STRING" id="1279009.ADICEAN_00258"/>
<feature type="transmembrane region" description="Helical" evidence="1">
    <location>
        <begin position="266"/>
        <end position="287"/>
    </location>
</feature>
<keyword evidence="1" id="KW-0472">Membrane</keyword>
<evidence type="ECO:0008006" key="4">
    <source>
        <dbReference type="Google" id="ProtNLM"/>
    </source>
</evidence>
<feature type="transmembrane region" description="Helical" evidence="1">
    <location>
        <begin position="136"/>
        <end position="156"/>
    </location>
</feature>
<feature type="transmembrane region" description="Helical" evidence="1">
    <location>
        <begin position="299"/>
        <end position="318"/>
    </location>
</feature>
<sequence>MVRTLLIFLAALASCFLYWSLYAYTSIGIDDAQIYFVYFRNFAEGHGFVYNTGGERVEGFTSLLWTLLGAGAYAISPLNFPYFLLLLNGLLVGGTLLLIDRGMRLLGGQAWTTLAIICFLGYSVLTPGYLDWMLISLMETGLWAFLLTAAVVSLLYLQTDQRYVYALSALLALLVLTRPESMLWGIYFIVMVVLTYSLQIRKLQFRPVSLMAGAFVAALVGLVVFRLSYFGYPLPNTYYAKMSGDLFYNLFQGGRYLFLSMVQLPMFWFFLIISLVSLVLLVPKLGWHRPAPEPLSKACAFQLVLAGTTFLSFMIPLYTGGDHFGMGRMLQPLVPVYFMMIFNIPFWKEATGIHFKKARTLAMGGMVLVVFPLFYFSAEVPLHRVPEQKTPISDEILVARIGRADAEKLNRLFAPLATMPAVGVSAAGGFAWAYKGYTFDMLGLNSTAMAHSDSEREGVRKNHASFDVNTLLEIKPPVFHGYSHGSAVVARFHQQEEEAFHPLSQQGFKDLFVNEIFKGVFFDPQFQQTYIPAVIRHPQVPGLIYQAYFLKSYLPELEQAGYRVRLLSMADVRKGFEPVLE</sequence>
<feature type="transmembrane region" description="Helical" evidence="1">
    <location>
        <begin position="330"/>
        <end position="348"/>
    </location>
</feature>
<evidence type="ECO:0000256" key="1">
    <source>
        <dbReference type="SAM" id="Phobius"/>
    </source>
</evidence>
<gene>
    <name evidence="2" type="ORF">ADICEAN_00258</name>
</gene>
<feature type="transmembrane region" description="Helical" evidence="1">
    <location>
        <begin position="212"/>
        <end position="232"/>
    </location>
</feature>
<keyword evidence="1" id="KW-1133">Transmembrane helix</keyword>
<dbReference type="AlphaFoldDB" id="M7NSI6"/>
<proteinExistence type="predicted"/>
<feature type="transmembrane region" description="Helical" evidence="1">
    <location>
        <begin position="360"/>
        <end position="378"/>
    </location>
</feature>
<dbReference type="PROSITE" id="PS51257">
    <property type="entry name" value="PROKAR_LIPOPROTEIN"/>
    <property type="match status" value="1"/>
</dbReference>
<dbReference type="Proteomes" id="UP000011910">
    <property type="component" value="Unassembled WGS sequence"/>
</dbReference>
<reference evidence="2 3" key="1">
    <citation type="journal article" date="2013" name="Genome Announc.">
        <title>Draft Genome Sequence of Cesiribacter andamanensis Strain AMV16T, Isolated from a Soil Sample from a Mud Volcano in the Andaman Islands, India.</title>
        <authorList>
            <person name="Shivaji S."/>
            <person name="Ara S."/>
            <person name="Begum Z."/>
            <person name="Srinivas T.N."/>
            <person name="Singh A."/>
            <person name="Kumar Pinnaka A."/>
        </authorList>
    </citation>
    <scope>NUCLEOTIDE SEQUENCE [LARGE SCALE GENOMIC DNA]</scope>
    <source>
        <strain evidence="2 3">AMV16</strain>
    </source>
</reference>
<protein>
    <recommendedName>
        <fullName evidence="4">Glycosyltransferase RgtA/B/C/D-like domain-containing protein</fullName>
    </recommendedName>
</protein>
<feature type="transmembrane region" description="Helical" evidence="1">
    <location>
        <begin position="111"/>
        <end position="130"/>
    </location>
</feature>
<feature type="transmembrane region" description="Helical" evidence="1">
    <location>
        <begin position="184"/>
        <end position="200"/>
    </location>
</feature>
<accession>M7NSI6</accession>
<dbReference type="eggNOG" id="COG1807">
    <property type="taxonomic scope" value="Bacteria"/>
</dbReference>
<organism evidence="2 3">
    <name type="scientific">Cesiribacter andamanensis AMV16</name>
    <dbReference type="NCBI Taxonomy" id="1279009"/>
    <lineage>
        <taxon>Bacteria</taxon>
        <taxon>Pseudomonadati</taxon>
        <taxon>Bacteroidota</taxon>
        <taxon>Cytophagia</taxon>
        <taxon>Cytophagales</taxon>
        <taxon>Cesiribacteraceae</taxon>
        <taxon>Cesiribacter</taxon>
    </lineage>
</organism>
<dbReference type="PATRIC" id="fig|1279009.4.peg.260"/>
<evidence type="ECO:0000313" key="3">
    <source>
        <dbReference type="Proteomes" id="UP000011910"/>
    </source>
</evidence>